<evidence type="ECO:0008006" key="3">
    <source>
        <dbReference type="Google" id="ProtNLM"/>
    </source>
</evidence>
<organism evidence="2">
    <name type="scientific">uncultured Aureispira sp</name>
    <dbReference type="NCBI Taxonomy" id="1331704"/>
    <lineage>
        <taxon>Bacteria</taxon>
        <taxon>Pseudomonadati</taxon>
        <taxon>Bacteroidota</taxon>
        <taxon>Saprospiria</taxon>
        <taxon>Saprospirales</taxon>
        <taxon>Saprospiraceae</taxon>
        <taxon>Aureispira</taxon>
        <taxon>environmental samples</taxon>
    </lineage>
</organism>
<feature type="chain" id="PRO_5027901925" description="Lipoprotein" evidence="1">
    <location>
        <begin position="20"/>
        <end position="154"/>
    </location>
</feature>
<accession>A0A6S6S401</accession>
<sequence length="154" mass="17202">MKKISSVLFVIFVFFACQKETTMTVVNLPVIEGLYFGRHSDLFTSPGSGSGSNSTDSVYVIANTIGVNQYRFIISEDSLLMGFIYDTIDIDLQNQVLRRCDQGQEYYGQSLPNGAMHHITLVVQTCDSIYISEDYRPFSSHSGSGDSFVGRKLR</sequence>
<reference evidence="2" key="1">
    <citation type="submission" date="2020-01" db="EMBL/GenBank/DDBJ databases">
        <authorList>
            <person name="Meier V. D."/>
            <person name="Meier V D."/>
        </authorList>
    </citation>
    <scope>NUCLEOTIDE SEQUENCE</scope>
    <source>
        <strain evidence="2">HLG_WM_MAG_10</strain>
    </source>
</reference>
<dbReference type="PROSITE" id="PS51257">
    <property type="entry name" value="PROKAR_LIPOPROTEIN"/>
    <property type="match status" value="1"/>
</dbReference>
<feature type="signal peptide" evidence="1">
    <location>
        <begin position="1"/>
        <end position="19"/>
    </location>
</feature>
<proteinExistence type="predicted"/>
<keyword evidence="1" id="KW-0732">Signal</keyword>
<evidence type="ECO:0000256" key="1">
    <source>
        <dbReference type="SAM" id="SignalP"/>
    </source>
</evidence>
<protein>
    <recommendedName>
        <fullName evidence="3">Lipoprotein</fullName>
    </recommendedName>
</protein>
<gene>
    <name evidence="2" type="ORF">HELGO_WM29626</name>
</gene>
<name>A0A6S6S401_9BACT</name>
<evidence type="ECO:0000313" key="2">
    <source>
        <dbReference type="EMBL" id="CAA6799649.1"/>
    </source>
</evidence>
<dbReference type="AlphaFoldDB" id="A0A6S6S401"/>
<dbReference type="EMBL" id="CACVAQ010000041">
    <property type="protein sequence ID" value="CAA6799649.1"/>
    <property type="molecule type" value="Genomic_DNA"/>
</dbReference>